<dbReference type="InterPro" id="IPR041657">
    <property type="entry name" value="HTH_17"/>
</dbReference>
<sequence length="122" mass="13635">MSKPFFISGDFMILGYNDARSLSTAVLAAADLAQRHGANLNPKILHLAAQIHSATGHSEPVRPTFEDTAEYEQITTASAAEILGCSERNVRRLAQRGRLPGVRNGKPWYFNREDVEAYRDYR</sequence>
<keyword evidence="3" id="KW-1185">Reference proteome</keyword>
<evidence type="ECO:0000313" key="2">
    <source>
        <dbReference type="EMBL" id="QPS60197.1"/>
    </source>
</evidence>
<dbReference type="GeneID" id="70784161"/>
<dbReference type="InterPro" id="IPR010093">
    <property type="entry name" value="SinI_DNA-bd"/>
</dbReference>
<proteinExistence type="predicted"/>
<dbReference type="RefSeq" id="WP_039673394.1">
    <property type="nucleotide sequence ID" value="NZ_CP065689.1"/>
</dbReference>
<name>A0A7T2XMT9_9CORY</name>
<reference evidence="2 3" key="1">
    <citation type="submission" date="2020-12" db="EMBL/GenBank/DDBJ databases">
        <title>FDA dAtabase for Regulatory Grade micrObial Sequences (FDA-ARGOS): Supporting development and validation of Infectious Disease Dx tests.</title>
        <authorList>
            <person name="Sproer C."/>
            <person name="Gronow S."/>
            <person name="Severitt S."/>
            <person name="Schroder I."/>
            <person name="Tallon L."/>
            <person name="Sadzewicz L."/>
            <person name="Zhao X."/>
            <person name="Boylan J."/>
            <person name="Ott S."/>
            <person name="Bowen H."/>
            <person name="Vavikolanu K."/>
            <person name="Mehta A."/>
            <person name="Aluvathingal J."/>
            <person name="Nadendla S."/>
            <person name="Lowell S."/>
            <person name="Myers T."/>
            <person name="Yan Y."/>
            <person name="Sichtig H."/>
        </authorList>
    </citation>
    <scope>NUCLEOTIDE SEQUENCE [LARGE SCALE GENOMIC DNA]</scope>
    <source>
        <strain evidence="2 3">FDAARGOS_894</strain>
    </source>
</reference>
<gene>
    <name evidence="2" type="ORF">I6G51_03050</name>
</gene>
<evidence type="ECO:0000313" key="3">
    <source>
        <dbReference type="Proteomes" id="UP000594905"/>
    </source>
</evidence>
<feature type="domain" description="Helix-turn-helix" evidence="1">
    <location>
        <begin position="75"/>
        <end position="118"/>
    </location>
</feature>
<dbReference type="EMBL" id="CP065689">
    <property type="protein sequence ID" value="QPS60197.1"/>
    <property type="molecule type" value="Genomic_DNA"/>
</dbReference>
<dbReference type="Pfam" id="PF12728">
    <property type="entry name" value="HTH_17"/>
    <property type="match status" value="1"/>
</dbReference>
<dbReference type="Proteomes" id="UP000594905">
    <property type="component" value="Chromosome"/>
</dbReference>
<accession>A0A7T2XMT9</accession>
<organism evidence="2 3">
    <name type="scientific">Corynebacterium minutissimum</name>
    <dbReference type="NCBI Taxonomy" id="38301"/>
    <lineage>
        <taxon>Bacteria</taxon>
        <taxon>Bacillati</taxon>
        <taxon>Actinomycetota</taxon>
        <taxon>Actinomycetes</taxon>
        <taxon>Mycobacteriales</taxon>
        <taxon>Corynebacteriaceae</taxon>
        <taxon>Corynebacterium</taxon>
    </lineage>
</organism>
<dbReference type="InterPro" id="IPR009061">
    <property type="entry name" value="DNA-bd_dom_put_sf"/>
</dbReference>
<dbReference type="NCBIfam" id="TIGR01764">
    <property type="entry name" value="excise"/>
    <property type="match status" value="1"/>
</dbReference>
<dbReference type="SUPFAM" id="SSF46955">
    <property type="entry name" value="Putative DNA-binding domain"/>
    <property type="match status" value="1"/>
</dbReference>
<protein>
    <submittedName>
        <fullName evidence="2">Helix-turn-helix domain-containing protein</fullName>
    </submittedName>
</protein>
<evidence type="ECO:0000259" key="1">
    <source>
        <dbReference type="Pfam" id="PF12728"/>
    </source>
</evidence>